<feature type="compositionally biased region" description="Pro residues" evidence="1">
    <location>
        <begin position="83"/>
        <end position="97"/>
    </location>
</feature>
<feature type="region of interest" description="Disordered" evidence="1">
    <location>
        <begin position="1"/>
        <end position="64"/>
    </location>
</feature>
<name>A0A0L0VWK3_9BASI</name>
<proteinExistence type="predicted"/>
<dbReference type="Proteomes" id="UP000054564">
    <property type="component" value="Unassembled WGS sequence"/>
</dbReference>
<dbReference type="AlphaFoldDB" id="A0A0L0VWK3"/>
<keyword evidence="3" id="KW-1185">Reference proteome</keyword>
<protein>
    <submittedName>
        <fullName evidence="2">Uncharacterized protein</fullName>
    </submittedName>
</protein>
<comment type="caution">
    <text evidence="2">The sequence shown here is derived from an EMBL/GenBank/DDBJ whole genome shotgun (WGS) entry which is preliminary data.</text>
</comment>
<evidence type="ECO:0000313" key="3">
    <source>
        <dbReference type="Proteomes" id="UP000054564"/>
    </source>
</evidence>
<feature type="region of interest" description="Disordered" evidence="1">
    <location>
        <begin position="79"/>
        <end position="99"/>
    </location>
</feature>
<evidence type="ECO:0000256" key="1">
    <source>
        <dbReference type="SAM" id="MobiDB-lite"/>
    </source>
</evidence>
<organism evidence="2 3">
    <name type="scientific">Puccinia striiformis f. sp. tritici PST-78</name>
    <dbReference type="NCBI Taxonomy" id="1165861"/>
    <lineage>
        <taxon>Eukaryota</taxon>
        <taxon>Fungi</taxon>
        <taxon>Dikarya</taxon>
        <taxon>Basidiomycota</taxon>
        <taxon>Pucciniomycotina</taxon>
        <taxon>Pucciniomycetes</taxon>
        <taxon>Pucciniales</taxon>
        <taxon>Pucciniaceae</taxon>
        <taxon>Puccinia</taxon>
    </lineage>
</organism>
<reference evidence="3" key="1">
    <citation type="submission" date="2014-03" db="EMBL/GenBank/DDBJ databases">
        <title>The Genome Sequence of Puccinia striiformis f. sp. tritici PST-78.</title>
        <authorList>
            <consortium name="The Broad Institute Genome Sequencing Platform"/>
            <person name="Cuomo C."/>
            <person name="Hulbert S."/>
            <person name="Chen X."/>
            <person name="Walker B."/>
            <person name="Young S.K."/>
            <person name="Zeng Q."/>
            <person name="Gargeya S."/>
            <person name="Fitzgerald M."/>
            <person name="Haas B."/>
            <person name="Abouelleil A."/>
            <person name="Alvarado L."/>
            <person name="Arachchi H.M."/>
            <person name="Berlin A.M."/>
            <person name="Chapman S.B."/>
            <person name="Goldberg J."/>
            <person name="Griggs A."/>
            <person name="Gujja S."/>
            <person name="Hansen M."/>
            <person name="Howarth C."/>
            <person name="Imamovic A."/>
            <person name="Larimer J."/>
            <person name="McCowan C."/>
            <person name="Montmayeur A."/>
            <person name="Murphy C."/>
            <person name="Neiman D."/>
            <person name="Pearson M."/>
            <person name="Priest M."/>
            <person name="Roberts A."/>
            <person name="Saif S."/>
            <person name="Shea T."/>
            <person name="Sisk P."/>
            <person name="Sykes S."/>
            <person name="Wortman J."/>
            <person name="Nusbaum C."/>
            <person name="Birren B."/>
        </authorList>
    </citation>
    <scope>NUCLEOTIDE SEQUENCE [LARGE SCALE GENOMIC DNA]</scope>
    <source>
        <strain evidence="3">race PST-78</strain>
    </source>
</reference>
<sequence>MFLNQPSVPITPSNNGVPLPRAHDTPQTDSTRGRVRSSSIPDGTLPPQRRRVTSPGLAVPDAPRDPYADRAIELAATAQAEAGPPPAPPASDGPPAHPIYAELGVRPMLGFMGAQFAMLDHDERSTVILATLRAVLGRVDALSAEVRLLRGRGHAGDTERPDVGQHFDYPEPAKILFRRAARASFLTADVQSYWRDNQNRSLFRLVMRQVYNEPTEFKNRNLPAGFLEEEQTAMDSVHTEVLSATWHMSQYLTCAQ</sequence>
<feature type="compositionally biased region" description="Polar residues" evidence="1">
    <location>
        <begin position="1"/>
        <end position="16"/>
    </location>
</feature>
<evidence type="ECO:0000313" key="2">
    <source>
        <dbReference type="EMBL" id="KNF03648.1"/>
    </source>
</evidence>
<dbReference type="EMBL" id="AJIL01000016">
    <property type="protein sequence ID" value="KNF03648.1"/>
    <property type="molecule type" value="Genomic_DNA"/>
</dbReference>
<accession>A0A0L0VWK3</accession>
<gene>
    <name evidence="2" type="ORF">PSTG_03169</name>
</gene>
<feature type="compositionally biased region" description="Polar residues" evidence="1">
    <location>
        <begin position="27"/>
        <end position="41"/>
    </location>
</feature>